<organism evidence="3 4">
    <name type="scientific">Artemisia annua</name>
    <name type="common">Sweet wormwood</name>
    <dbReference type="NCBI Taxonomy" id="35608"/>
    <lineage>
        <taxon>Eukaryota</taxon>
        <taxon>Viridiplantae</taxon>
        <taxon>Streptophyta</taxon>
        <taxon>Embryophyta</taxon>
        <taxon>Tracheophyta</taxon>
        <taxon>Spermatophyta</taxon>
        <taxon>Magnoliopsida</taxon>
        <taxon>eudicotyledons</taxon>
        <taxon>Gunneridae</taxon>
        <taxon>Pentapetalae</taxon>
        <taxon>asterids</taxon>
        <taxon>campanulids</taxon>
        <taxon>Asterales</taxon>
        <taxon>Asteraceae</taxon>
        <taxon>Asteroideae</taxon>
        <taxon>Anthemideae</taxon>
        <taxon>Artemisiinae</taxon>
        <taxon>Artemisia</taxon>
    </lineage>
</organism>
<proteinExistence type="predicted"/>
<evidence type="ECO:0000256" key="1">
    <source>
        <dbReference type="SAM" id="MobiDB-lite"/>
    </source>
</evidence>
<evidence type="ECO:0000313" key="3">
    <source>
        <dbReference type="EMBL" id="PWA90071.1"/>
    </source>
</evidence>
<dbReference type="EMBL" id="PKPP01000657">
    <property type="protein sequence ID" value="PWA90071.1"/>
    <property type="molecule type" value="Genomic_DNA"/>
</dbReference>
<name>A0A2U1PWC7_ARTAN</name>
<feature type="region of interest" description="Disordered" evidence="1">
    <location>
        <begin position="332"/>
        <end position="362"/>
    </location>
</feature>
<dbReference type="OrthoDB" id="68020at2759"/>
<dbReference type="Pfam" id="PF24658">
    <property type="entry name" value="DUF7647"/>
    <property type="match status" value="1"/>
</dbReference>
<accession>A0A2U1PWC7</accession>
<dbReference type="AlphaFoldDB" id="A0A2U1PWC7"/>
<feature type="compositionally biased region" description="Low complexity" evidence="1">
    <location>
        <begin position="343"/>
        <end position="362"/>
    </location>
</feature>
<feature type="region of interest" description="Disordered" evidence="1">
    <location>
        <begin position="1"/>
        <end position="25"/>
    </location>
</feature>
<gene>
    <name evidence="3" type="ORF">CTI12_AA104290</name>
</gene>
<keyword evidence="4" id="KW-1185">Reference proteome</keyword>
<reference evidence="3 4" key="1">
    <citation type="journal article" date="2018" name="Mol. Plant">
        <title>The genome of Artemisia annua provides insight into the evolution of Asteraceae family and artemisinin biosynthesis.</title>
        <authorList>
            <person name="Shen Q."/>
            <person name="Zhang L."/>
            <person name="Liao Z."/>
            <person name="Wang S."/>
            <person name="Yan T."/>
            <person name="Shi P."/>
            <person name="Liu M."/>
            <person name="Fu X."/>
            <person name="Pan Q."/>
            <person name="Wang Y."/>
            <person name="Lv Z."/>
            <person name="Lu X."/>
            <person name="Zhang F."/>
            <person name="Jiang W."/>
            <person name="Ma Y."/>
            <person name="Chen M."/>
            <person name="Hao X."/>
            <person name="Li L."/>
            <person name="Tang Y."/>
            <person name="Lv G."/>
            <person name="Zhou Y."/>
            <person name="Sun X."/>
            <person name="Brodelius P.E."/>
            <person name="Rose J.K.C."/>
            <person name="Tang K."/>
        </authorList>
    </citation>
    <scope>NUCLEOTIDE SEQUENCE [LARGE SCALE GENOMIC DNA]</scope>
    <source>
        <strain evidence="4">cv. Huhao1</strain>
        <tissue evidence="3">Leaf</tissue>
    </source>
</reference>
<dbReference type="Proteomes" id="UP000245207">
    <property type="component" value="Unassembled WGS sequence"/>
</dbReference>
<dbReference type="STRING" id="35608.A0A2U1PWC7"/>
<sequence>MAVKKVDLGEKDTSEVKDESKPESDVILSPCEDEKNDIDDALGYIVSYKFVHVVGINEAPQKGFSDTRGNREWYLQVAHELMKVQKKLLAVRMTTTDNCNLGFQKFLNEEGLRDNDNQSLSCFFIILRSSIVDVSAIGSITNGRTGTTGAALRNCCVIRKGFVAVWIRFIGSQFLGFDRGYRRKRYLQLKLLEGWETVSNNPLAAEPEDRTTTEEDQPVAATPTQQAAALIRLIGGEPPDAPLVPHTTLRHSIELKPYIEEPVRVYFSSTGIDSFDLPPHACTIHKKGIPQLTVEQHPHHKHRADLDLTVGSWVRTRRPSTTATTLELEAGLGGITPKGDVLPPVTSSTTGPTGSSSSVRVRAAVDKEKVVTRMRMEISE</sequence>
<evidence type="ECO:0000259" key="2">
    <source>
        <dbReference type="Pfam" id="PF24658"/>
    </source>
</evidence>
<feature type="domain" description="DUF7647" evidence="2">
    <location>
        <begin position="230"/>
        <end position="280"/>
    </location>
</feature>
<evidence type="ECO:0000313" key="4">
    <source>
        <dbReference type="Proteomes" id="UP000245207"/>
    </source>
</evidence>
<protein>
    <recommendedName>
        <fullName evidence="2">DUF7647 domain-containing protein</fullName>
    </recommendedName>
</protein>
<feature type="compositionally biased region" description="Basic and acidic residues" evidence="1">
    <location>
        <begin position="1"/>
        <end position="24"/>
    </location>
</feature>
<dbReference type="InterPro" id="IPR056064">
    <property type="entry name" value="DUF7647"/>
</dbReference>
<comment type="caution">
    <text evidence="3">The sequence shown here is derived from an EMBL/GenBank/DDBJ whole genome shotgun (WGS) entry which is preliminary data.</text>
</comment>